<dbReference type="InParanoid" id="A0A6P7F699"/>
<dbReference type="KEGG" id="dvv:114325418"/>
<keyword evidence="3" id="KW-1185">Reference proteome</keyword>
<dbReference type="AlphaFoldDB" id="A0A6P7F699"/>
<evidence type="ECO:0000256" key="1">
    <source>
        <dbReference type="SAM" id="SignalP"/>
    </source>
</evidence>
<protein>
    <submittedName>
        <fullName evidence="4">Uncharacterized protein LOC114325418</fullName>
    </submittedName>
</protein>
<organism evidence="4">
    <name type="scientific">Diabrotica virgifera virgifera</name>
    <name type="common">western corn rootworm</name>
    <dbReference type="NCBI Taxonomy" id="50390"/>
    <lineage>
        <taxon>Eukaryota</taxon>
        <taxon>Metazoa</taxon>
        <taxon>Ecdysozoa</taxon>
        <taxon>Arthropoda</taxon>
        <taxon>Hexapoda</taxon>
        <taxon>Insecta</taxon>
        <taxon>Pterygota</taxon>
        <taxon>Neoptera</taxon>
        <taxon>Endopterygota</taxon>
        <taxon>Coleoptera</taxon>
        <taxon>Polyphaga</taxon>
        <taxon>Cucujiformia</taxon>
        <taxon>Chrysomeloidea</taxon>
        <taxon>Chrysomelidae</taxon>
        <taxon>Galerucinae</taxon>
        <taxon>Diabroticina</taxon>
        <taxon>Diabroticites</taxon>
        <taxon>Diabrotica</taxon>
    </lineage>
</organism>
<dbReference type="Proteomes" id="UP001652700">
    <property type="component" value="Unplaced"/>
</dbReference>
<keyword evidence="1" id="KW-0732">Signal</keyword>
<reference evidence="2" key="2">
    <citation type="submission" date="2025-05" db="UniProtKB">
        <authorList>
            <consortium name="EnsemblMetazoa"/>
        </authorList>
    </citation>
    <scope>IDENTIFICATION</scope>
</reference>
<dbReference type="GeneID" id="114325418"/>
<evidence type="ECO:0000313" key="4">
    <source>
        <dbReference type="RefSeq" id="XP_028129288.1"/>
    </source>
</evidence>
<accession>A0A6P7F699</accession>
<gene>
    <name evidence="4" type="primary">LOC114325418</name>
</gene>
<sequence length="166" mass="18105">MKYLVFFVCIVAYASATAVNLASFLEATNTTTTCACKQSLDNILAKIKEQNTNLNNANVTLNSIEVTIVKNVSVEVANQTQTLCKLEERLSVLIKKEVNIGVILDVQTTNLTNIVNLLIDICGNTECIENELEDQNCILENIENVSLAAVEDCNGDTCRPTIGFKG</sequence>
<dbReference type="EnsemblMetazoa" id="XM_028273487.2">
    <property type="protein sequence ID" value="XP_028129288.1"/>
    <property type="gene ID" value="LOC114325418"/>
</dbReference>
<feature type="signal peptide" evidence="1">
    <location>
        <begin position="1"/>
        <end position="16"/>
    </location>
</feature>
<proteinExistence type="predicted"/>
<dbReference type="OrthoDB" id="6802870at2759"/>
<evidence type="ECO:0000313" key="2">
    <source>
        <dbReference type="EnsemblMetazoa" id="XP_028129288.1"/>
    </source>
</evidence>
<evidence type="ECO:0000313" key="3">
    <source>
        <dbReference type="Proteomes" id="UP001652700"/>
    </source>
</evidence>
<reference evidence="4" key="1">
    <citation type="submission" date="2025-04" db="UniProtKB">
        <authorList>
            <consortium name="RefSeq"/>
        </authorList>
    </citation>
    <scope>IDENTIFICATION</scope>
    <source>
        <tissue evidence="4">Whole insect</tissue>
    </source>
</reference>
<name>A0A6P7F699_DIAVI</name>
<feature type="chain" id="PRO_5027910365" evidence="1">
    <location>
        <begin position="17"/>
        <end position="166"/>
    </location>
</feature>
<dbReference type="RefSeq" id="XP_028129288.1">
    <property type="nucleotide sequence ID" value="XM_028273487.1"/>
</dbReference>